<feature type="non-terminal residue" evidence="1">
    <location>
        <position position="126"/>
    </location>
</feature>
<reference evidence="1 2" key="1">
    <citation type="journal article" date="2013" name="Genome Biol.">
        <title>Draft genome of the mountain pine beetle, Dendroctonus ponderosae Hopkins, a major forest pest.</title>
        <authorList>
            <person name="Keeling C.I."/>
            <person name="Yuen M.M."/>
            <person name="Liao N.Y."/>
            <person name="Docking T.R."/>
            <person name="Chan S.K."/>
            <person name="Taylor G.A."/>
            <person name="Palmquist D.L."/>
            <person name="Jackman S.D."/>
            <person name="Nguyen A."/>
            <person name="Li M."/>
            <person name="Henderson H."/>
            <person name="Janes J.K."/>
            <person name="Zhao Y."/>
            <person name="Pandoh P."/>
            <person name="Moore R."/>
            <person name="Sperling F.A."/>
            <person name="Huber D.P."/>
            <person name="Birol I."/>
            <person name="Jones S.J."/>
            <person name="Bohlmann J."/>
        </authorList>
    </citation>
    <scope>NUCLEOTIDE SEQUENCE</scope>
</reference>
<dbReference type="Proteomes" id="UP000030742">
    <property type="component" value="Unassembled WGS sequence"/>
</dbReference>
<dbReference type="EMBL" id="KB630746">
    <property type="protein sequence ID" value="ERL83838.1"/>
    <property type="molecule type" value="Genomic_DNA"/>
</dbReference>
<proteinExistence type="predicted"/>
<dbReference type="OrthoDB" id="1883493at2759"/>
<feature type="non-terminal residue" evidence="1">
    <location>
        <position position="1"/>
    </location>
</feature>
<evidence type="ECO:0000313" key="2">
    <source>
        <dbReference type="Proteomes" id="UP000030742"/>
    </source>
</evidence>
<name>U4TV82_DENPD</name>
<gene>
    <name evidence="1" type="ORF">D910_01095</name>
</gene>
<evidence type="ECO:0000313" key="1">
    <source>
        <dbReference type="EMBL" id="ERL83838.1"/>
    </source>
</evidence>
<organism evidence="1 2">
    <name type="scientific">Dendroctonus ponderosae</name>
    <name type="common">Mountain pine beetle</name>
    <dbReference type="NCBI Taxonomy" id="77166"/>
    <lineage>
        <taxon>Eukaryota</taxon>
        <taxon>Metazoa</taxon>
        <taxon>Ecdysozoa</taxon>
        <taxon>Arthropoda</taxon>
        <taxon>Hexapoda</taxon>
        <taxon>Insecta</taxon>
        <taxon>Pterygota</taxon>
        <taxon>Neoptera</taxon>
        <taxon>Endopterygota</taxon>
        <taxon>Coleoptera</taxon>
        <taxon>Polyphaga</taxon>
        <taxon>Cucujiformia</taxon>
        <taxon>Curculionidae</taxon>
        <taxon>Scolytinae</taxon>
        <taxon>Dendroctonus</taxon>
    </lineage>
</organism>
<protein>
    <submittedName>
        <fullName evidence="1">Uncharacterized protein</fullName>
    </submittedName>
</protein>
<sequence>LIWWLDVHITSVITYVQLAAAKRLFLVKLVSIERLKQLSWTNRKTGIRNLDLIGNECSEVLSLAVGLFLSLVLCPCGGAIGYADETLLPCAVLGHERCRCTPDLREFQCRGAGFTGVPDLPYTINK</sequence>
<accession>U4TV82</accession>
<dbReference type="AlphaFoldDB" id="U4TV82"/>